<dbReference type="NCBIfam" id="TIGR00797">
    <property type="entry name" value="matE"/>
    <property type="match status" value="1"/>
</dbReference>
<accession>A0A9D2L4G9</accession>
<feature type="transmembrane region" description="Helical" evidence="10">
    <location>
        <begin position="237"/>
        <end position="263"/>
    </location>
</feature>
<dbReference type="Proteomes" id="UP000824259">
    <property type="component" value="Unassembled WGS sequence"/>
</dbReference>
<dbReference type="AlphaFoldDB" id="A0A9D2L4G9"/>
<gene>
    <name evidence="11" type="ORF">H9779_05495</name>
</gene>
<feature type="transmembrane region" description="Helical" evidence="10">
    <location>
        <begin position="398"/>
        <end position="417"/>
    </location>
</feature>
<dbReference type="PANTHER" id="PTHR43823">
    <property type="entry name" value="SPORULATION PROTEIN YKVU"/>
    <property type="match status" value="1"/>
</dbReference>
<reference evidence="11" key="1">
    <citation type="journal article" date="2021" name="PeerJ">
        <title>Extensive microbial diversity within the chicken gut microbiome revealed by metagenomics and culture.</title>
        <authorList>
            <person name="Gilroy R."/>
            <person name="Ravi A."/>
            <person name="Getino M."/>
            <person name="Pursley I."/>
            <person name="Horton D.L."/>
            <person name="Alikhan N.F."/>
            <person name="Baker D."/>
            <person name="Gharbi K."/>
            <person name="Hall N."/>
            <person name="Watson M."/>
            <person name="Adriaenssens E.M."/>
            <person name="Foster-Nyarko E."/>
            <person name="Jarju S."/>
            <person name="Secka A."/>
            <person name="Antonio M."/>
            <person name="Oren A."/>
            <person name="Chaudhuri R.R."/>
            <person name="La Ragione R."/>
            <person name="Hildebrand F."/>
            <person name="Pallen M.J."/>
        </authorList>
    </citation>
    <scope>NUCLEOTIDE SEQUENCE</scope>
    <source>
        <strain evidence="11">CHK169-11906</strain>
    </source>
</reference>
<feature type="transmembrane region" description="Helical" evidence="10">
    <location>
        <begin position="51"/>
        <end position="75"/>
    </location>
</feature>
<dbReference type="PIRSF" id="PIRSF006603">
    <property type="entry name" value="DinF"/>
    <property type="match status" value="1"/>
</dbReference>
<dbReference type="GO" id="GO:0046677">
    <property type="term" value="P:response to antibiotic"/>
    <property type="evidence" value="ECO:0007669"/>
    <property type="project" value="UniProtKB-KW"/>
</dbReference>
<dbReference type="CDD" id="cd13143">
    <property type="entry name" value="MATE_MepA_like"/>
    <property type="match status" value="1"/>
</dbReference>
<dbReference type="Pfam" id="PF01554">
    <property type="entry name" value="MatE"/>
    <property type="match status" value="2"/>
</dbReference>
<evidence type="ECO:0000256" key="6">
    <source>
        <dbReference type="ARBA" id="ARBA00022692"/>
    </source>
</evidence>
<dbReference type="GO" id="GO:0015297">
    <property type="term" value="F:antiporter activity"/>
    <property type="evidence" value="ECO:0007669"/>
    <property type="project" value="InterPro"/>
</dbReference>
<comment type="similarity">
    <text evidence="2">Belongs to the multi antimicrobial extrusion (MATE) (TC 2.A.66.1) family. MepA subfamily.</text>
</comment>
<dbReference type="PANTHER" id="PTHR43823:SF3">
    <property type="entry name" value="MULTIDRUG EXPORT PROTEIN MEPA"/>
    <property type="match status" value="1"/>
</dbReference>
<dbReference type="GO" id="GO:0005886">
    <property type="term" value="C:plasma membrane"/>
    <property type="evidence" value="ECO:0007669"/>
    <property type="project" value="UniProtKB-SubCell"/>
</dbReference>
<dbReference type="InterPro" id="IPR048279">
    <property type="entry name" value="MdtK-like"/>
</dbReference>
<evidence type="ECO:0000256" key="10">
    <source>
        <dbReference type="SAM" id="Phobius"/>
    </source>
</evidence>
<feature type="transmembrane region" description="Helical" evidence="10">
    <location>
        <begin position="139"/>
        <end position="157"/>
    </location>
</feature>
<evidence type="ECO:0000256" key="4">
    <source>
        <dbReference type="ARBA" id="ARBA00022448"/>
    </source>
</evidence>
<dbReference type="EMBL" id="DWYR01000013">
    <property type="protein sequence ID" value="HJA99037.1"/>
    <property type="molecule type" value="Genomic_DNA"/>
</dbReference>
<evidence type="ECO:0000256" key="2">
    <source>
        <dbReference type="ARBA" id="ARBA00008417"/>
    </source>
</evidence>
<evidence type="ECO:0000256" key="3">
    <source>
        <dbReference type="ARBA" id="ARBA00022106"/>
    </source>
</evidence>
<keyword evidence="9" id="KW-0046">Antibiotic resistance</keyword>
<evidence type="ECO:0000256" key="1">
    <source>
        <dbReference type="ARBA" id="ARBA00004651"/>
    </source>
</evidence>
<organism evidence="11 12">
    <name type="scientific">Candidatus Alistipes avicola</name>
    <dbReference type="NCBI Taxonomy" id="2838432"/>
    <lineage>
        <taxon>Bacteria</taxon>
        <taxon>Pseudomonadati</taxon>
        <taxon>Bacteroidota</taxon>
        <taxon>Bacteroidia</taxon>
        <taxon>Bacteroidales</taxon>
        <taxon>Rikenellaceae</taxon>
        <taxon>Alistipes</taxon>
    </lineage>
</organism>
<feature type="transmembrane region" description="Helical" evidence="10">
    <location>
        <begin position="169"/>
        <end position="189"/>
    </location>
</feature>
<protein>
    <recommendedName>
        <fullName evidence="3">Multidrug export protein MepA</fullName>
    </recommendedName>
</protein>
<evidence type="ECO:0000256" key="9">
    <source>
        <dbReference type="ARBA" id="ARBA00023251"/>
    </source>
</evidence>
<keyword evidence="5" id="KW-1003">Cell membrane</keyword>
<evidence type="ECO:0000256" key="7">
    <source>
        <dbReference type="ARBA" id="ARBA00022989"/>
    </source>
</evidence>
<comment type="caution">
    <text evidence="11">The sequence shown here is derived from an EMBL/GenBank/DDBJ whole genome shotgun (WGS) entry which is preliminary data.</text>
</comment>
<evidence type="ECO:0000256" key="8">
    <source>
        <dbReference type="ARBA" id="ARBA00023136"/>
    </source>
</evidence>
<keyword evidence="4" id="KW-0813">Transport</keyword>
<feature type="transmembrane region" description="Helical" evidence="10">
    <location>
        <begin position="96"/>
        <end position="119"/>
    </location>
</feature>
<name>A0A9D2L4G9_9BACT</name>
<feature type="transmembrane region" description="Helical" evidence="10">
    <location>
        <begin position="423"/>
        <end position="446"/>
    </location>
</feature>
<dbReference type="GO" id="GO:0042910">
    <property type="term" value="F:xenobiotic transmembrane transporter activity"/>
    <property type="evidence" value="ECO:0007669"/>
    <property type="project" value="InterPro"/>
</dbReference>
<evidence type="ECO:0000313" key="11">
    <source>
        <dbReference type="EMBL" id="HJA99037.1"/>
    </source>
</evidence>
<proteinExistence type="inferred from homology"/>
<feature type="transmembrane region" description="Helical" evidence="10">
    <location>
        <begin position="275"/>
        <end position="298"/>
    </location>
</feature>
<keyword evidence="8 10" id="KW-0472">Membrane</keyword>
<keyword evidence="7 10" id="KW-1133">Transmembrane helix</keyword>
<sequence length="461" mass="50068">MKPAATPLSLGTDRISSLLVRYSIPSIIAMTSSSLYNIIDSIFIGHGVNPLAISSLALTLPLMNVASAFGSMIGIGASALISIRLGQGNKRRAEEVLGNVVLLNLIIGTLFTILSLVFLDPILFFFGASENTIGYAREFMQIILSGTIITHMYLGLNEVLRASGYPQKAMMVILTAVVLNTILNPLFIFKFGWGIRGSATATVIAQFAALMISLTHFSSSGSFLHFKRRIFRLRARIVGRILSIGMAPFLLNACASVVVIFVNKALRDHGGDVSIGAYGIVNRVALLFVMIVAGLNQGMQPIVGYNYGAKQYSRVLRTLKLTIICAVCVTTTGFLIGQFLPHEVAMLFVSAKDGAAAETMIEVAAEGMRLVLLVFPIVGFQIVTSNFFQYIGKPRKAIFLSLTRQMLFLVPLLILLPPRLGTFGVWISMPIADTIAALLAAVLLFFQVRKLKYHPDTEKSI</sequence>
<feature type="transmembrane region" description="Helical" evidence="10">
    <location>
        <begin position="195"/>
        <end position="217"/>
    </location>
</feature>
<dbReference type="InterPro" id="IPR051327">
    <property type="entry name" value="MATE_MepA_subfamily"/>
</dbReference>
<evidence type="ECO:0000256" key="5">
    <source>
        <dbReference type="ARBA" id="ARBA00022475"/>
    </source>
</evidence>
<feature type="transmembrane region" description="Helical" evidence="10">
    <location>
        <begin position="319"/>
        <end position="340"/>
    </location>
</feature>
<feature type="transmembrane region" description="Helical" evidence="10">
    <location>
        <begin position="370"/>
        <end position="391"/>
    </location>
</feature>
<evidence type="ECO:0000313" key="12">
    <source>
        <dbReference type="Proteomes" id="UP000824259"/>
    </source>
</evidence>
<keyword evidence="6 10" id="KW-0812">Transmembrane</keyword>
<dbReference type="InterPro" id="IPR045070">
    <property type="entry name" value="MATE_MepA-like"/>
</dbReference>
<reference evidence="11" key="2">
    <citation type="submission" date="2021-04" db="EMBL/GenBank/DDBJ databases">
        <authorList>
            <person name="Gilroy R."/>
        </authorList>
    </citation>
    <scope>NUCLEOTIDE SEQUENCE</scope>
    <source>
        <strain evidence="11">CHK169-11906</strain>
    </source>
</reference>
<comment type="subcellular location">
    <subcellularLocation>
        <location evidence="1">Cell membrane</location>
        <topology evidence="1">Multi-pass membrane protein</topology>
    </subcellularLocation>
</comment>
<dbReference type="InterPro" id="IPR002528">
    <property type="entry name" value="MATE_fam"/>
</dbReference>